<dbReference type="PANTHER" id="PTHR33747">
    <property type="entry name" value="UPF0225 PROTEIN SCO1677"/>
    <property type="match status" value="1"/>
</dbReference>
<feature type="region of interest" description="Disordered" evidence="1">
    <location>
        <begin position="131"/>
        <end position="159"/>
    </location>
</feature>
<evidence type="ECO:0000313" key="4">
    <source>
        <dbReference type="Proteomes" id="UP001615550"/>
    </source>
</evidence>
<evidence type="ECO:0000256" key="1">
    <source>
        <dbReference type="SAM" id="MobiDB-lite"/>
    </source>
</evidence>
<name>A0ABW8D5R5_9GAMM</name>
<dbReference type="EMBL" id="JBGORX010000001">
    <property type="protein sequence ID" value="MFJ1268033.1"/>
    <property type="molecule type" value="Genomic_DNA"/>
</dbReference>
<dbReference type="InterPro" id="IPR048469">
    <property type="entry name" value="YchJ-like_M"/>
</dbReference>
<dbReference type="Pfam" id="PF17775">
    <property type="entry name" value="YchJ_M-like"/>
    <property type="match status" value="1"/>
</dbReference>
<feature type="domain" description="YchJ-like middle NTF2-like" evidence="2">
    <location>
        <begin position="28"/>
        <end position="125"/>
    </location>
</feature>
<gene>
    <name evidence="3" type="ORF">ACD661_05650</name>
</gene>
<evidence type="ECO:0000259" key="2">
    <source>
        <dbReference type="Pfam" id="PF17775"/>
    </source>
</evidence>
<dbReference type="Gene3D" id="3.10.450.50">
    <property type="match status" value="1"/>
</dbReference>
<dbReference type="SUPFAM" id="SSF54427">
    <property type="entry name" value="NTF2-like"/>
    <property type="match status" value="1"/>
</dbReference>
<dbReference type="RefSeq" id="WP_400186856.1">
    <property type="nucleotide sequence ID" value="NZ_JBGORX010000001.1"/>
</dbReference>
<accession>A0ABW8D5R5</accession>
<keyword evidence="4" id="KW-1185">Reference proteome</keyword>
<dbReference type="SUPFAM" id="SSF103642">
    <property type="entry name" value="Sec-C motif"/>
    <property type="match status" value="1"/>
</dbReference>
<comment type="caution">
    <text evidence="3">The sequence shown here is derived from an EMBL/GenBank/DDBJ whole genome shotgun (WGS) entry which is preliminary data.</text>
</comment>
<dbReference type="PANTHER" id="PTHR33747:SF1">
    <property type="entry name" value="ADENYLATE CYCLASE-ASSOCIATED CAP C-TERMINAL DOMAIN-CONTAINING PROTEIN"/>
    <property type="match status" value="1"/>
</dbReference>
<reference evidence="3 4" key="1">
    <citation type="submission" date="2024-08" db="EMBL/GenBank/DDBJ databases">
        <title>Draft Genome Sequence of Legionella lytica strain DSB2004, Isolated From a Fire Sprinkler System.</title>
        <authorList>
            <person name="Everhart A.D."/>
            <person name="Kidane D.T."/>
            <person name="Farone A.L."/>
            <person name="Farone M.B."/>
        </authorList>
    </citation>
    <scope>NUCLEOTIDE SEQUENCE [LARGE SCALE GENOMIC DNA]</scope>
    <source>
        <strain evidence="3 4">DSB2004</strain>
    </source>
</reference>
<proteinExistence type="predicted"/>
<protein>
    <submittedName>
        <fullName evidence="3">YchJ family protein</fullName>
    </submittedName>
</protein>
<dbReference type="InterPro" id="IPR004027">
    <property type="entry name" value="SEC_C_motif"/>
</dbReference>
<organism evidence="3 4">
    <name type="scientific">Legionella lytica</name>
    <dbReference type="NCBI Taxonomy" id="96232"/>
    <lineage>
        <taxon>Bacteria</taxon>
        <taxon>Pseudomonadati</taxon>
        <taxon>Pseudomonadota</taxon>
        <taxon>Gammaproteobacteria</taxon>
        <taxon>Legionellales</taxon>
        <taxon>Legionellaceae</taxon>
        <taxon>Legionella</taxon>
    </lineage>
</organism>
<dbReference type="NCBIfam" id="NF002449">
    <property type="entry name" value="PRK01617.1"/>
    <property type="match status" value="1"/>
</dbReference>
<dbReference type="InterPro" id="IPR032710">
    <property type="entry name" value="NTF2-like_dom_sf"/>
</dbReference>
<dbReference type="Pfam" id="PF02810">
    <property type="entry name" value="SEC-C"/>
    <property type="match status" value="1"/>
</dbReference>
<dbReference type="Proteomes" id="UP001615550">
    <property type="component" value="Unassembled WGS sequence"/>
</dbReference>
<sequence length="159" mass="18004">MTHCPCGTQKTYEQCCGLYLEKKQLAPTPEQLMRSRYTAYSLANIDYIKNTMKGQMLIGFNPIEAEQWAKSVTWLGLEVLSAKPTDSDTGFVEFCARFMDHGQAKVIHELSEFHREDGSWFYVNGVNKEKPAKSKKQPLSRNGPCPCGSGKKYKNCHAK</sequence>
<evidence type="ECO:0000313" key="3">
    <source>
        <dbReference type="EMBL" id="MFJ1268033.1"/>
    </source>
</evidence>